<dbReference type="InterPro" id="IPR036864">
    <property type="entry name" value="Zn2-C6_fun-type_DNA-bd_sf"/>
</dbReference>
<dbReference type="CDD" id="cd00130">
    <property type="entry name" value="PAS"/>
    <property type="match status" value="1"/>
</dbReference>
<feature type="compositionally biased region" description="Polar residues" evidence="7">
    <location>
        <begin position="91"/>
        <end position="114"/>
    </location>
</feature>
<organism evidence="9 10">
    <name type="scientific">Neolecta irregularis (strain DAH-3)</name>
    <dbReference type="NCBI Taxonomy" id="1198029"/>
    <lineage>
        <taxon>Eukaryota</taxon>
        <taxon>Fungi</taxon>
        <taxon>Dikarya</taxon>
        <taxon>Ascomycota</taxon>
        <taxon>Taphrinomycotina</taxon>
        <taxon>Neolectales</taxon>
        <taxon>Neolectaceae</taxon>
        <taxon>Neolecta</taxon>
    </lineage>
</organism>
<feature type="compositionally biased region" description="Polar residues" evidence="7">
    <location>
        <begin position="260"/>
        <end position="280"/>
    </location>
</feature>
<dbReference type="Proteomes" id="UP000186594">
    <property type="component" value="Unassembled WGS sequence"/>
</dbReference>
<gene>
    <name evidence="9" type="ORF">NEOLI_002283</name>
</gene>
<evidence type="ECO:0000259" key="8">
    <source>
        <dbReference type="PROSITE" id="PS50048"/>
    </source>
</evidence>
<keyword evidence="6" id="KW-0539">Nucleus</keyword>
<evidence type="ECO:0000313" key="9">
    <source>
        <dbReference type="EMBL" id="OLL26056.1"/>
    </source>
</evidence>
<dbReference type="PROSITE" id="PS50048">
    <property type="entry name" value="ZN2_CY6_FUNGAL_2"/>
    <property type="match status" value="1"/>
</dbReference>
<accession>A0A1U7LTQ8</accession>
<dbReference type="InterPro" id="IPR050335">
    <property type="entry name" value="ERT1_acuK_gluconeogen_tf"/>
</dbReference>
<comment type="caution">
    <text evidence="9">The sequence shown here is derived from an EMBL/GenBank/DDBJ whole genome shotgun (WGS) entry which is preliminary data.</text>
</comment>
<dbReference type="InterPro" id="IPR001138">
    <property type="entry name" value="Zn2Cys6_DnaBD"/>
</dbReference>
<dbReference type="SUPFAM" id="SSF57701">
    <property type="entry name" value="Zn2/Cys6 DNA-binding domain"/>
    <property type="match status" value="1"/>
</dbReference>
<keyword evidence="2" id="KW-0862">Zinc</keyword>
<feature type="domain" description="Zn(2)-C6 fungal-type" evidence="8">
    <location>
        <begin position="38"/>
        <end position="69"/>
    </location>
</feature>
<evidence type="ECO:0000256" key="2">
    <source>
        <dbReference type="ARBA" id="ARBA00022833"/>
    </source>
</evidence>
<keyword evidence="4" id="KW-0238">DNA-binding</keyword>
<evidence type="ECO:0000256" key="5">
    <source>
        <dbReference type="ARBA" id="ARBA00023163"/>
    </source>
</evidence>
<keyword evidence="10" id="KW-1185">Reference proteome</keyword>
<reference evidence="9 10" key="1">
    <citation type="submission" date="2016-04" db="EMBL/GenBank/DDBJ databases">
        <title>Evolutionary innovation and constraint leading to complex multicellularity in the Ascomycota.</title>
        <authorList>
            <person name="Cisse O."/>
            <person name="Nguyen A."/>
            <person name="Hewitt D.A."/>
            <person name="Jedd G."/>
            <person name="Stajich J.E."/>
        </authorList>
    </citation>
    <scope>NUCLEOTIDE SEQUENCE [LARGE SCALE GENOMIC DNA]</scope>
    <source>
        <strain evidence="9 10">DAH-3</strain>
    </source>
</reference>
<dbReference type="STRING" id="1198029.A0A1U7LTQ8"/>
<dbReference type="PANTHER" id="PTHR47659:SF4">
    <property type="entry name" value="ZN(II)2CYS6 TRANSCRIPTION FACTOR (EUROFUNG)"/>
    <property type="match status" value="1"/>
</dbReference>
<dbReference type="Pfam" id="PF00172">
    <property type="entry name" value="Zn_clus"/>
    <property type="match status" value="1"/>
</dbReference>
<evidence type="ECO:0000256" key="3">
    <source>
        <dbReference type="ARBA" id="ARBA00023015"/>
    </source>
</evidence>
<dbReference type="EMBL" id="LXFE01000246">
    <property type="protein sequence ID" value="OLL26056.1"/>
    <property type="molecule type" value="Genomic_DNA"/>
</dbReference>
<dbReference type="GO" id="GO:0003677">
    <property type="term" value="F:DNA binding"/>
    <property type="evidence" value="ECO:0007669"/>
    <property type="project" value="UniProtKB-KW"/>
</dbReference>
<keyword evidence="3" id="KW-0805">Transcription regulation</keyword>
<dbReference type="PROSITE" id="PS00463">
    <property type="entry name" value="ZN2_CY6_FUNGAL_1"/>
    <property type="match status" value="1"/>
</dbReference>
<dbReference type="Gene3D" id="4.10.240.10">
    <property type="entry name" value="Zn(2)-C6 fungal-type DNA-binding domain"/>
    <property type="match status" value="1"/>
</dbReference>
<evidence type="ECO:0000256" key="4">
    <source>
        <dbReference type="ARBA" id="ARBA00023125"/>
    </source>
</evidence>
<dbReference type="AlphaFoldDB" id="A0A1U7LTQ8"/>
<protein>
    <submittedName>
        <fullName evidence="9">Transcription activator of gluconeogenesis ERT1-2</fullName>
    </submittedName>
</protein>
<dbReference type="GO" id="GO:0000981">
    <property type="term" value="F:DNA-binding transcription factor activity, RNA polymerase II-specific"/>
    <property type="evidence" value="ECO:0007669"/>
    <property type="project" value="InterPro"/>
</dbReference>
<keyword evidence="5" id="KW-0804">Transcription</keyword>
<evidence type="ECO:0000313" key="10">
    <source>
        <dbReference type="Proteomes" id="UP000186594"/>
    </source>
</evidence>
<sequence>MYNHSLPPLSALISYSDVRSQLSPPRRRRRNKPNVGVACTNCRQGHYSCDSDRPCAKCVSRGKEDSCVSGQYRYCGRRRSESYAPKRLPLQITSPTSNSPPYADSVSSASGKDSTSEFAESRLPHISPFECVFITTLDFVCAIVSSSVRPALGYYPAELEGLPLPSLFNPSDEDRSRQIVYGITEKKALTCFEIQRLDPHEQRLGSPNEHLLDVNIRHACGIYQSSRCSFRVGLTRTGIASHVITVMTTPSDIGRVPTVSHGSTRLNVTPESTSDLGLGK</sequence>
<feature type="region of interest" description="Disordered" evidence="7">
    <location>
        <begin position="86"/>
        <end position="114"/>
    </location>
</feature>
<dbReference type="OrthoDB" id="5575144at2759"/>
<feature type="region of interest" description="Disordered" evidence="7">
    <location>
        <begin position="255"/>
        <end position="280"/>
    </location>
</feature>
<evidence type="ECO:0000256" key="1">
    <source>
        <dbReference type="ARBA" id="ARBA00022723"/>
    </source>
</evidence>
<dbReference type="InterPro" id="IPR000014">
    <property type="entry name" value="PAS"/>
</dbReference>
<dbReference type="PANTHER" id="PTHR47659">
    <property type="entry name" value="ZN(II)2CYS6 TRANSCRIPTION FACTOR (EUROFUNG)-RELATED"/>
    <property type="match status" value="1"/>
</dbReference>
<evidence type="ECO:0000256" key="6">
    <source>
        <dbReference type="ARBA" id="ARBA00023242"/>
    </source>
</evidence>
<keyword evidence="1" id="KW-0479">Metal-binding</keyword>
<proteinExistence type="predicted"/>
<name>A0A1U7LTQ8_NEOID</name>
<evidence type="ECO:0000256" key="7">
    <source>
        <dbReference type="SAM" id="MobiDB-lite"/>
    </source>
</evidence>
<dbReference type="GO" id="GO:0008270">
    <property type="term" value="F:zinc ion binding"/>
    <property type="evidence" value="ECO:0007669"/>
    <property type="project" value="InterPro"/>
</dbReference>